<proteinExistence type="predicted"/>
<keyword evidence="1" id="KW-0812">Transmembrane</keyword>
<keyword evidence="1" id="KW-0472">Membrane</keyword>
<dbReference type="Proteomes" id="UP001596250">
    <property type="component" value="Unassembled WGS sequence"/>
</dbReference>
<evidence type="ECO:0000313" key="2">
    <source>
        <dbReference type="EMBL" id="MFC5988633.1"/>
    </source>
</evidence>
<accession>A0ABW1IUX2</accession>
<comment type="caution">
    <text evidence="2">The sequence shown here is derived from an EMBL/GenBank/DDBJ whole genome shotgun (WGS) entry which is preliminary data.</text>
</comment>
<organism evidence="2 3">
    <name type="scientific">Marinicrinis lubricantis</name>
    <dbReference type="NCBI Taxonomy" id="2086470"/>
    <lineage>
        <taxon>Bacteria</taxon>
        <taxon>Bacillati</taxon>
        <taxon>Bacillota</taxon>
        <taxon>Bacilli</taxon>
        <taxon>Bacillales</taxon>
        <taxon>Paenibacillaceae</taxon>
    </lineage>
</organism>
<sequence length="87" mass="9251">MMTVLFGTMLVSTAYAQSDPMTTVNNLSNFIFGLIRAVGMIILGFGVVQIGLSLKSHDPSQRANGFLTLAGGVIITFTKEILDLITG</sequence>
<gene>
    <name evidence="2" type="ORF">ACFPXP_19690</name>
</gene>
<keyword evidence="1" id="KW-1133">Transmembrane helix</keyword>
<name>A0ABW1IUX2_9BACL</name>
<protein>
    <submittedName>
        <fullName evidence="2">Glutamyl-tRNA amidotransferase</fullName>
    </submittedName>
</protein>
<reference evidence="3" key="1">
    <citation type="journal article" date="2019" name="Int. J. Syst. Evol. Microbiol.">
        <title>The Global Catalogue of Microorganisms (GCM) 10K type strain sequencing project: providing services to taxonomists for standard genome sequencing and annotation.</title>
        <authorList>
            <consortium name="The Broad Institute Genomics Platform"/>
            <consortium name="The Broad Institute Genome Sequencing Center for Infectious Disease"/>
            <person name="Wu L."/>
            <person name="Ma J."/>
        </authorList>
    </citation>
    <scope>NUCLEOTIDE SEQUENCE [LARGE SCALE GENOMIC DNA]</scope>
    <source>
        <strain evidence="3">CCM 8749</strain>
    </source>
</reference>
<dbReference type="RefSeq" id="WP_127608074.1">
    <property type="nucleotide sequence ID" value="NZ_CBCSCT010000010.1"/>
</dbReference>
<evidence type="ECO:0000256" key="1">
    <source>
        <dbReference type="SAM" id="Phobius"/>
    </source>
</evidence>
<evidence type="ECO:0000313" key="3">
    <source>
        <dbReference type="Proteomes" id="UP001596250"/>
    </source>
</evidence>
<feature type="transmembrane region" description="Helical" evidence="1">
    <location>
        <begin position="32"/>
        <end position="52"/>
    </location>
</feature>
<dbReference type="EMBL" id="JBHSQV010000183">
    <property type="protein sequence ID" value="MFC5988633.1"/>
    <property type="molecule type" value="Genomic_DNA"/>
</dbReference>
<keyword evidence="3" id="KW-1185">Reference proteome</keyword>